<organism evidence="1 2">
    <name type="scientific">Datura stramonium</name>
    <name type="common">Jimsonweed</name>
    <name type="synonym">Common thornapple</name>
    <dbReference type="NCBI Taxonomy" id="4076"/>
    <lineage>
        <taxon>Eukaryota</taxon>
        <taxon>Viridiplantae</taxon>
        <taxon>Streptophyta</taxon>
        <taxon>Embryophyta</taxon>
        <taxon>Tracheophyta</taxon>
        <taxon>Spermatophyta</taxon>
        <taxon>Magnoliopsida</taxon>
        <taxon>eudicotyledons</taxon>
        <taxon>Gunneridae</taxon>
        <taxon>Pentapetalae</taxon>
        <taxon>asterids</taxon>
        <taxon>lamiids</taxon>
        <taxon>Solanales</taxon>
        <taxon>Solanaceae</taxon>
        <taxon>Solanoideae</taxon>
        <taxon>Datureae</taxon>
        <taxon>Datura</taxon>
    </lineage>
</organism>
<gene>
    <name evidence="1" type="ORF">HAX54_005640</name>
</gene>
<dbReference type="EMBL" id="JACEIK010012833">
    <property type="protein sequence ID" value="MCE3216229.1"/>
    <property type="molecule type" value="Genomic_DNA"/>
</dbReference>
<evidence type="ECO:0000313" key="1">
    <source>
        <dbReference type="EMBL" id="MCE3216229.1"/>
    </source>
</evidence>
<keyword evidence="2" id="KW-1185">Reference proteome</keyword>
<protein>
    <submittedName>
        <fullName evidence="1">Uncharacterized protein</fullName>
    </submittedName>
</protein>
<evidence type="ECO:0000313" key="2">
    <source>
        <dbReference type="Proteomes" id="UP000823775"/>
    </source>
</evidence>
<feature type="non-terminal residue" evidence="1">
    <location>
        <position position="87"/>
    </location>
</feature>
<reference evidence="1 2" key="1">
    <citation type="journal article" date="2021" name="BMC Genomics">
        <title>Datura genome reveals duplications of psychoactive alkaloid biosynthetic genes and high mutation rate following tissue culture.</title>
        <authorList>
            <person name="Rajewski A."/>
            <person name="Carter-House D."/>
            <person name="Stajich J."/>
            <person name="Litt A."/>
        </authorList>
    </citation>
    <scope>NUCLEOTIDE SEQUENCE [LARGE SCALE GENOMIC DNA]</scope>
    <source>
        <strain evidence="1">AR-01</strain>
    </source>
</reference>
<accession>A0ABS8WTI9</accession>
<comment type="caution">
    <text evidence="1">The sequence shown here is derived from an EMBL/GenBank/DDBJ whole genome shotgun (WGS) entry which is preliminary data.</text>
</comment>
<sequence length="87" mass="9835">MESGVSTVRFSESPIENWFTFKIDFKPLSGSRVTLAVHESRLEIRWLIADIPLQLPNFLLRIGEQAAIRGLLLRLVSASPTQLVLLM</sequence>
<dbReference type="Proteomes" id="UP000823775">
    <property type="component" value="Unassembled WGS sequence"/>
</dbReference>
<proteinExistence type="predicted"/>
<name>A0ABS8WTI9_DATST</name>